<evidence type="ECO:0000256" key="1">
    <source>
        <dbReference type="SAM" id="MobiDB-lite"/>
    </source>
</evidence>
<sequence length="121" mass="12122">MGVFARLLGRSKTTPEVSDVAAQTGEEPGGAEAERTEKPEKSKKPAESVASAESVESAEAKGAEAEAAEAAEALGTDGDGHAEVAARPDAGTDDASEGAGIPRQQSAEEVADSEAGEGARR</sequence>
<evidence type="ECO:0000313" key="3">
    <source>
        <dbReference type="Proteomes" id="UP000661858"/>
    </source>
</evidence>
<accession>A0A937JS18</accession>
<dbReference type="EMBL" id="JAERRK010000014">
    <property type="protein sequence ID" value="MBL1085123.1"/>
    <property type="molecule type" value="Genomic_DNA"/>
</dbReference>
<gene>
    <name evidence="2" type="ORF">JK359_24665</name>
</gene>
<dbReference type="AlphaFoldDB" id="A0A937JS18"/>
<keyword evidence="3" id="KW-1185">Reference proteome</keyword>
<protein>
    <recommendedName>
        <fullName evidence="4">Gliding motility protein</fullName>
    </recommendedName>
</protein>
<evidence type="ECO:0000313" key="2">
    <source>
        <dbReference type="EMBL" id="MBL1085123.1"/>
    </source>
</evidence>
<comment type="caution">
    <text evidence="2">The sequence shown here is derived from an EMBL/GenBank/DDBJ whole genome shotgun (WGS) entry which is preliminary data.</text>
</comment>
<proteinExistence type="predicted"/>
<reference evidence="2" key="1">
    <citation type="submission" date="2021-01" db="EMBL/GenBank/DDBJ databases">
        <title>WGS of actinomycetes isolated from Thailand.</title>
        <authorList>
            <person name="Thawai C."/>
        </authorList>
    </citation>
    <scope>NUCLEOTIDE SEQUENCE</scope>
    <source>
        <strain evidence="2">RCU-197</strain>
    </source>
</reference>
<organism evidence="2 3">
    <name type="scientific">Streptomyces actinomycinicus</name>
    <dbReference type="NCBI Taxonomy" id="1695166"/>
    <lineage>
        <taxon>Bacteria</taxon>
        <taxon>Bacillati</taxon>
        <taxon>Actinomycetota</taxon>
        <taxon>Actinomycetes</taxon>
        <taxon>Kitasatosporales</taxon>
        <taxon>Streptomycetaceae</taxon>
        <taxon>Streptomyces</taxon>
    </lineage>
</organism>
<feature type="compositionally biased region" description="Low complexity" evidence="1">
    <location>
        <begin position="47"/>
        <end position="57"/>
    </location>
</feature>
<dbReference type="Proteomes" id="UP000661858">
    <property type="component" value="Unassembled WGS sequence"/>
</dbReference>
<name>A0A937JS18_9ACTN</name>
<dbReference type="RefSeq" id="WP_201839721.1">
    <property type="nucleotide sequence ID" value="NZ_JAERRK010000014.1"/>
</dbReference>
<feature type="compositionally biased region" description="Basic and acidic residues" evidence="1">
    <location>
        <begin position="32"/>
        <end position="46"/>
    </location>
</feature>
<evidence type="ECO:0008006" key="4">
    <source>
        <dbReference type="Google" id="ProtNLM"/>
    </source>
</evidence>
<feature type="region of interest" description="Disordered" evidence="1">
    <location>
        <begin position="1"/>
        <end position="121"/>
    </location>
</feature>